<dbReference type="Proteomes" id="UP000257109">
    <property type="component" value="Unassembled WGS sequence"/>
</dbReference>
<gene>
    <name evidence="1" type="ORF">CR513_50383</name>
</gene>
<evidence type="ECO:0000313" key="1">
    <source>
        <dbReference type="EMBL" id="RDX70385.1"/>
    </source>
</evidence>
<sequence>MYLKITKDTNHQLYFHPMQNVPQNHQRYQPPAPFKITVACTAKFLGGFIECVCHNSRFAHTNWSIGHHCESIVVQSSQANVSAITLRSGKELPQ</sequence>
<feature type="non-terminal residue" evidence="1">
    <location>
        <position position="1"/>
    </location>
</feature>
<comment type="caution">
    <text evidence="1">The sequence shown here is derived from an EMBL/GenBank/DDBJ whole genome shotgun (WGS) entry which is preliminary data.</text>
</comment>
<organism evidence="1 2">
    <name type="scientific">Mucuna pruriens</name>
    <name type="common">Velvet bean</name>
    <name type="synonym">Dolichos pruriens</name>
    <dbReference type="NCBI Taxonomy" id="157652"/>
    <lineage>
        <taxon>Eukaryota</taxon>
        <taxon>Viridiplantae</taxon>
        <taxon>Streptophyta</taxon>
        <taxon>Embryophyta</taxon>
        <taxon>Tracheophyta</taxon>
        <taxon>Spermatophyta</taxon>
        <taxon>Magnoliopsida</taxon>
        <taxon>eudicotyledons</taxon>
        <taxon>Gunneridae</taxon>
        <taxon>Pentapetalae</taxon>
        <taxon>rosids</taxon>
        <taxon>fabids</taxon>
        <taxon>Fabales</taxon>
        <taxon>Fabaceae</taxon>
        <taxon>Papilionoideae</taxon>
        <taxon>50 kb inversion clade</taxon>
        <taxon>NPAAA clade</taxon>
        <taxon>indigoferoid/millettioid clade</taxon>
        <taxon>Phaseoleae</taxon>
        <taxon>Mucuna</taxon>
    </lineage>
</organism>
<dbReference type="AlphaFoldDB" id="A0A371EWF3"/>
<name>A0A371EWF3_MUCPR</name>
<protein>
    <submittedName>
        <fullName evidence="1">Uncharacterized protein</fullName>
    </submittedName>
</protein>
<accession>A0A371EWF3</accession>
<reference evidence="1" key="1">
    <citation type="submission" date="2018-05" db="EMBL/GenBank/DDBJ databases">
        <title>Draft genome of Mucuna pruriens seed.</title>
        <authorList>
            <person name="Nnadi N.E."/>
            <person name="Vos R."/>
            <person name="Hasami M.H."/>
            <person name="Devisetty U.K."/>
            <person name="Aguiy J.C."/>
        </authorList>
    </citation>
    <scope>NUCLEOTIDE SEQUENCE [LARGE SCALE GENOMIC DNA]</scope>
    <source>
        <strain evidence="1">JCA_2017</strain>
    </source>
</reference>
<evidence type="ECO:0000313" key="2">
    <source>
        <dbReference type="Proteomes" id="UP000257109"/>
    </source>
</evidence>
<dbReference type="EMBL" id="QJKJ01011730">
    <property type="protein sequence ID" value="RDX70385.1"/>
    <property type="molecule type" value="Genomic_DNA"/>
</dbReference>
<keyword evidence="2" id="KW-1185">Reference proteome</keyword>
<proteinExistence type="predicted"/>